<dbReference type="Gene3D" id="1.10.110.10">
    <property type="entry name" value="Plant lipid-transfer and hydrophobic proteins"/>
    <property type="match status" value="1"/>
</dbReference>
<dbReference type="GO" id="GO:0008289">
    <property type="term" value="F:lipid binding"/>
    <property type="evidence" value="ECO:0007669"/>
    <property type="project" value="UniProtKB-KW"/>
</dbReference>
<gene>
    <name evidence="7" type="ORF">RND81_01G024900</name>
</gene>
<evidence type="ECO:0000256" key="5">
    <source>
        <dbReference type="SAM" id="SignalP"/>
    </source>
</evidence>
<organism evidence="7 8">
    <name type="scientific">Saponaria officinalis</name>
    <name type="common">Common soapwort</name>
    <name type="synonym">Lychnis saponaria</name>
    <dbReference type="NCBI Taxonomy" id="3572"/>
    <lineage>
        <taxon>Eukaryota</taxon>
        <taxon>Viridiplantae</taxon>
        <taxon>Streptophyta</taxon>
        <taxon>Embryophyta</taxon>
        <taxon>Tracheophyta</taxon>
        <taxon>Spermatophyta</taxon>
        <taxon>Magnoliopsida</taxon>
        <taxon>eudicotyledons</taxon>
        <taxon>Gunneridae</taxon>
        <taxon>Pentapetalae</taxon>
        <taxon>Caryophyllales</taxon>
        <taxon>Caryophyllaceae</taxon>
        <taxon>Caryophylleae</taxon>
        <taxon>Saponaria</taxon>
    </lineage>
</organism>
<dbReference type="SMART" id="SM00499">
    <property type="entry name" value="AAI"/>
    <property type="match status" value="1"/>
</dbReference>
<dbReference type="PROSITE" id="PS00597">
    <property type="entry name" value="PLANT_LTP"/>
    <property type="match status" value="1"/>
</dbReference>
<evidence type="ECO:0000256" key="3">
    <source>
        <dbReference type="ARBA" id="ARBA00023157"/>
    </source>
</evidence>
<comment type="function">
    <text evidence="4">Plant non-specific lipid-transfer proteins transfer phospholipids as well as galactolipids across membranes. May play a role in wax or cutin deposition in the cell walls of expanding epidermal cells and certain secretory tissues.</text>
</comment>
<dbReference type="InterPro" id="IPR000528">
    <property type="entry name" value="Plant_nsLTP"/>
</dbReference>
<dbReference type="CDD" id="cd01960">
    <property type="entry name" value="nsLTP1"/>
    <property type="match status" value="1"/>
</dbReference>
<dbReference type="InterPro" id="IPR036312">
    <property type="entry name" value="Bifun_inhib/LTP/seed_sf"/>
</dbReference>
<dbReference type="FunFam" id="1.10.110.10:FF:000002">
    <property type="entry name" value="Non-specific lipid-transfer protein"/>
    <property type="match status" value="1"/>
</dbReference>
<keyword evidence="2 4" id="KW-0813">Transport</keyword>
<feature type="domain" description="Bifunctional inhibitor/plant lipid transfer protein/seed storage helical" evidence="6">
    <location>
        <begin position="29"/>
        <end position="113"/>
    </location>
</feature>
<keyword evidence="3" id="KW-1015">Disulfide bond</keyword>
<dbReference type="Proteomes" id="UP001443914">
    <property type="component" value="Unassembled WGS sequence"/>
</dbReference>
<accession>A0AAW1N8D5</accession>
<evidence type="ECO:0000313" key="7">
    <source>
        <dbReference type="EMBL" id="KAK9755436.1"/>
    </source>
</evidence>
<dbReference type="PRINTS" id="PR00382">
    <property type="entry name" value="LIPIDTRNSFER"/>
</dbReference>
<dbReference type="Pfam" id="PF00234">
    <property type="entry name" value="Tryp_alpha_amyl"/>
    <property type="match status" value="1"/>
</dbReference>
<feature type="chain" id="PRO_5043912292" description="Non-specific lipid-transfer protein" evidence="5">
    <location>
        <begin position="27"/>
        <end position="117"/>
    </location>
</feature>
<sequence>MVNSKTLALLICIVFAMSTQYIAVEALTCGQVTNSVASCISYLKGGPGPSGQCCGGIKSLNGQARTPADRQTACKCLKSDAAAIPGINFGLAAGLPSKCGVSVPYTISPSTDCSRVH</sequence>
<keyword evidence="5" id="KW-0732">Signal</keyword>
<dbReference type="SUPFAM" id="SSF47699">
    <property type="entry name" value="Bifunctional inhibitor/lipid-transfer protein/seed storage 2S albumin"/>
    <property type="match status" value="1"/>
</dbReference>
<dbReference type="AlphaFoldDB" id="A0AAW1N8D5"/>
<keyword evidence="8" id="KW-1185">Reference proteome</keyword>
<evidence type="ECO:0000259" key="6">
    <source>
        <dbReference type="SMART" id="SM00499"/>
    </source>
</evidence>
<name>A0AAW1N8D5_SAPOF</name>
<keyword evidence="4" id="KW-0446">Lipid-binding</keyword>
<evidence type="ECO:0000256" key="4">
    <source>
        <dbReference type="RuleBase" id="RU000628"/>
    </source>
</evidence>
<dbReference type="EMBL" id="JBDFQZ010000001">
    <property type="protein sequence ID" value="KAK9755436.1"/>
    <property type="molecule type" value="Genomic_DNA"/>
</dbReference>
<dbReference type="GO" id="GO:0006869">
    <property type="term" value="P:lipid transport"/>
    <property type="evidence" value="ECO:0007669"/>
    <property type="project" value="InterPro"/>
</dbReference>
<evidence type="ECO:0000313" key="8">
    <source>
        <dbReference type="Proteomes" id="UP001443914"/>
    </source>
</evidence>
<protein>
    <recommendedName>
        <fullName evidence="4">Non-specific lipid-transfer protein</fullName>
    </recommendedName>
</protein>
<evidence type="ECO:0000256" key="2">
    <source>
        <dbReference type="ARBA" id="ARBA00022448"/>
    </source>
</evidence>
<comment type="caution">
    <text evidence="7">The sequence shown here is derived from an EMBL/GenBank/DDBJ whole genome shotgun (WGS) entry which is preliminary data.</text>
</comment>
<feature type="signal peptide" evidence="5">
    <location>
        <begin position="1"/>
        <end position="26"/>
    </location>
</feature>
<dbReference type="PANTHER" id="PTHR33076">
    <property type="entry name" value="NON-SPECIFIC LIPID-TRANSFER PROTEIN 2-RELATED"/>
    <property type="match status" value="1"/>
</dbReference>
<evidence type="ECO:0000256" key="1">
    <source>
        <dbReference type="ARBA" id="ARBA00009748"/>
    </source>
</evidence>
<comment type="similarity">
    <text evidence="1 4">Belongs to the plant LTP family.</text>
</comment>
<reference evidence="7" key="1">
    <citation type="submission" date="2024-03" db="EMBL/GenBank/DDBJ databases">
        <title>WGS assembly of Saponaria officinalis var. Norfolk2.</title>
        <authorList>
            <person name="Jenkins J."/>
            <person name="Shu S."/>
            <person name="Grimwood J."/>
            <person name="Barry K."/>
            <person name="Goodstein D."/>
            <person name="Schmutz J."/>
            <person name="Leebens-Mack J."/>
            <person name="Osbourn A."/>
        </authorList>
    </citation>
    <scope>NUCLEOTIDE SEQUENCE [LARGE SCALE GENOMIC DNA]</scope>
    <source>
        <strain evidence="7">JIC</strain>
    </source>
</reference>
<dbReference type="InterPro" id="IPR016140">
    <property type="entry name" value="Bifunc_inhib/LTP/seed_store"/>
</dbReference>
<proteinExistence type="inferred from homology"/>